<dbReference type="Pfam" id="PF00300">
    <property type="entry name" value="His_Phos_1"/>
    <property type="match status" value="1"/>
</dbReference>
<keyword evidence="5" id="KW-0808">Transferase</keyword>
<organism evidence="5 6">
    <name type="scientific">Porphyromonas gulae</name>
    <dbReference type="NCBI Taxonomy" id="111105"/>
    <lineage>
        <taxon>Bacteria</taxon>
        <taxon>Pseudomonadati</taxon>
        <taxon>Bacteroidota</taxon>
        <taxon>Bacteroidia</taxon>
        <taxon>Bacteroidales</taxon>
        <taxon>Porphyromonadaceae</taxon>
        <taxon>Porphyromonas</taxon>
    </lineage>
</organism>
<keyword evidence="3" id="KW-0472">Membrane</keyword>
<dbReference type="SMART" id="SM00855">
    <property type="entry name" value="PGAM"/>
    <property type="match status" value="1"/>
</dbReference>
<keyword evidence="6" id="KW-1185">Reference proteome</keyword>
<keyword evidence="3" id="KW-1133">Transmembrane helix</keyword>
<dbReference type="GO" id="GO:0016791">
    <property type="term" value="F:phosphatase activity"/>
    <property type="evidence" value="ECO:0007669"/>
    <property type="project" value="TreeGrafter"/>
</dbReference>
<dbReference type="InterPro" id="IPR050275">
    <property type="entry name" value="PGM_Phosphatase"/>
</dbReference>
<dbReference type="InterPro" id="IPR013078">
    <property type="entry name" value="His_Pase_superF_clade-1"/>
</dbReference>
<dbReference type="SUPFAM" id="SSF53271">
    <property type="entry name" value="PRTase-like"/>
    <property type="match status" value="1"/>
</dbReference>
<sequence>MEAHNLFTSIIIPSIMALTAIITVVIKMQEHFILLSRNVVKQSKDENLVNKGLLPKFSLGKILFYRRLTMKKAMSAAKNVARNIEALEFEPTIIIGIGRGGSIFGALISYNLYHTPIFSVDREYEWLEKRHDKMLFTFDIPIHLTRRVLLVAGEAHTGGTMEAFTKYLRSIGAGEIKTCVFYKQSICTQHIDFWGMEGENTILMPWQNAQSIRDSLSKAQAEQLKKIQCQRDCPKVIYLVRHAETEENSDGDRFIGSTNAILSEHGRAQAEQVADFISKKGKIDLIYTSPLLRCLETAQTIQQKVQSHLLKNDDLREMDYGVWEGLQREEVKIQFPELYHKYEEDPFHNYPERGENPFDVQERVRRFWEREILSLPSNVNQVVVVTHKTTGRILLNNVIEGKGTSFRGKQMANASVAKISIKLGIVEVEYENNRVFLS</sequence>
<dbReference type="Pfam" id="PF00156">
    <property type="entry name" value="Pribosyltran"/>
    <property type="match status" value="1"/>
</dbReference>
<feature type="binding site" evidence="2">
    <location>
        <begin position="241"/>
        <end position="248"/>
    </location>
    <ligand>
        <name>substrate</name>
    </ligand>
</feature>
<reference evidence="5 6" key="1">
    <citation type="submission" date="2014-08" db="EMBL/GenBank/DDBJ databases">
        <title>Porphyromonas gulae strain:COT-052_OH3439 Genome sequencing.</title>
        <authorList>
            <person name="Wallis C."/>
            <person name="Deusch O."/>
            <person name="O'Flynn C."/>
            <person name="Davis I."/>
            <person name="Jospin G."/>
            <person name="Darling A.E."/>
            <person name="Coil D.A."/>
            <person name="Alexiev A."/>
            <person name="Horsfall A."/>
            <person name="Kirkwood N."/>
            <person name="Harris S."/>
            <person name="Eisen J.A."/>
        </authorList>
    </citation>
    <scope>NUCLEOTIDE SEQUENCE [LARGE SCALE GENOMIC DNA]</scope>
    <source>
        <strain evidence="6">COT-052 OH3439</strain>
    </source>
</reference>
<dbReference type="Gene3D" id="3.40.50.1240">
    <property type="entry name" value="Phosphoglycerate mutase-like"/>
    <property type="match status" value="1"/>
</dbReference>
<dbReference type="CDD" id="cd07067">
    <property type="entry name" value="HP_PGM_like"/>
    <property type="match status" value="1"/>
</dbReference>
<comment type="caution">
    <text evidence="5">The sequence shown here is derived from an EMBL/GenBank/DDBJ whole genome shotgun (WGS) entry which is preliminary data.</text>
</comment>
<dbReference type="AlphaFoldDB" id="A0A0A2F0F9"/>
<dbReference type="PANTHER" id="PTHR48100">
    <property type="entry name" value="BROAD-SPECIFICITY PHOSPHATASE YOR283W-RELATED"/>
    <property type="match status" value="1"/>
</dbReference>
<feature type="active site" description="Proton donor/acceptor" evidence="1">
    <location>
        <position position="317"/>
    </location>
</feature>
<keyword evidence="5" id="KW-0328">Glycosyltransferase</keyword>
<keyword evidence="3" id="KW-0812">Transmembrane</keyword>
<protein>
    <submittedName>
        <fullName evidence="5">Phosphoribosyltransferase</fullName>
    </submittedName>
</protein>
<feature type="active site" description="Tele-phosphohistidine intermediate" evidence="1">
    <location>
        <position position="242"/>
    </location>
</feature>
<feature type="binding site" evidence="2">
    <location>
        <position position="293"/>
    </location>
    <ligand>
        <name>substrate</name>
    </ligand>
</feature>
<feature type="domain" description="Phosphoribosyltransferase" evidence="4">
    <location>
        <begin position="72"/>
        <end position="206"/>
    </location>
</feature>
<dbReference type="RefSeq" id="WP_039426563.1">
    <property type="nucleotide sequence ID" value="NZ_JRAK01000144.1"/>
</dbReference>
<dbReference type="SUPFAM" id="SSF53254">
    <property type="entry name" value="Phosphoglycerate mutase-like"/>
    <property type="match status" value="1"/>
</dbReference>
<dbReference type="EMBL" id="JRAK01000144">
    <property type="protein sequence ID" value="KGN84501.1"/>
    <property type="molecule type" value="Genomic_DNA"/>
</dbReference>
<dbReference type="InterPro" id="IPR029033">
    <property type="entry name" value="His_PPase_superfam"/>
</dbReference>
<feature type="transmembrane region" description="Helical" evidence="3">
    <location>
        <begin position="6"/>
        <end position="26"/>
    </location>
</feature>
<dbReference type="InterPro" id="IPR029057">
    <property type="entry name" value="PRTase-like"/>
</dbReference>
<name>A0A0A2F0F9_9PORP</name>
<dbReference type="InterPro" id="IPR000836">
    <property type="entry name" value="PRTase_dom"/>
</dbReference>
<proteinExistence type="predicted"/>
<feature type="binding site" evidence="2">
    <location>
        <begin position="317"/>
        <end position="320"/>
    </location>
    <ligand>
        <name>substrate</name>
    </ligand>
</feature>
<evidence type="ECO:0000256" key="3">
    <source>
        <dbReference type="SAM" id="Phobius"/>
    </source>
</evidence>
<dbReference type="Proteomes" id="UP000030146">
    <property type="component" value="Unassembled WGS sequence"/>
</dbReference>
<dbReference type="Gene3D" id="3.40.50.2020">
    <property type="match status" value="1"/>
</dbReference>
<evidence type="ECO:0000313" key="5">
    <source>
        <dbReference type="EMBL" id="KGN84501.1"/>
    </source>
</evidence>
<accession>A0A0A2F0F9</accession>
<evidence type="ECO:0000313" key="6">
    <source>
        <dbReference type="Proteomes" id="UP000030146"/>
    </source>
</evidence>
<gene>
    <name evidence="5" type="ORF">HR15_10970</name>
</gene>
<evidence type="ECO:0000259" key="4">
    <source>
        <dbReference type="Pfam" id="PF00156"/>
    </source>
</evidence>
<dbReference type="GO" id="GO:0016757">
    <property type="term" value="F:glycosyltransferase activity"/>
    <property type="evidence" value="ECO:0007669"/>
    <property type="project" value="UniProtKB-KW"/>
</dbReference>
<evidence type="ECO:0000256" key="2">
    <source>
        <dbReference type="PIRSR" id="PIRSR613078-2"/>
    </source>
</evidence>
<evidence type="ECO:0000256" key="1">
    <source>
        <dbReference type="PIRSR" id="PIRSR613078-1"/>
    </source>
</evidence>